<feature type="domain" description="J" evidence="1">
    <location>
        <begin position="54"/>
        <end position="121"/>
    </location>
</feature>
<protein>
    <submittedName>
        <fullName evidence="2">DnaJ-like protein subfamily C member 28</fullName>
    </submittedName>
</protein>
<keyword evidence="4" id="KW-1185">Reference proteome</keyword>
<evidence type="ECO:0000313" key="3">
    <source>
        <dbReference type="EMBL" id="VDM48175.1"/>
    </source>
</evidence>
<dbReference type="Proteomes" id="UP000031036">
    <property type="component" value="Unassembled WGS sequence"/>
</dbReference>
<sequence>MALALRCAPFGQRPVVDFCCFLRLVSPSTSNAQHIHQSAFTCNKLIDYDEQLQNAYKVLNLDEGASIEQLKDRFVALAKQYHPDMSKNLDGSAEKFREVRDAYHFIVRHTQQEEKQSELNGFYEDVVSGIRHTAPQHRQYLEYEGVGVGNPFHRQKQYQQHRAAKASENTYEYLVDKRKKQLEEELKMDNKSLPDAKREHFYSVKKKKTTNAIERLVEDMILQSMKQGDFDNLKGMGRPLKKEEVNPYIDDMEYKLNKVLINNGFAPPWVMKEVELRAAICELRNEIRYEYARYILCKENDFKEQISVKDAEQRWNLTIERMEHSIANINKQIRDYNLIAPSLNCHFFNLSPKTELNNAIAEVTADGRDKGSRWFERAYSSLSTLKSEMHSENESLLSQFIKGFIALKNL</sequence>
<dbReference type="InterPro" id="IPR036869">
    <property type="entry name" value="J_dom_sf"/>
</dbReference>
<dbReference type="PRINTS" id="PR00625">
    <property type="entry name" value="JDOMAIN"/>
</dbReference>
<dbReference type="PANTHER" id="PTHR39158">
    <property type="entry name" value="OS08G0560600 PROTEIN"/>
    <property type="match status" value="1"/>
</dbReference>
<reference evidence="2 4" key="1">
    <citation type="submission" date="2014-11" db="EMBL/GenBank/DDBJ databases">
        <title>Genetic blueprint of the zoonotic pathogen Toxocara canis.</title>
        <authorList>
            <person name="Zhu X.-Q."/>
            <person name="Korhonen P.K."/>
            <person name="Cai H."/>
            <person name="Young N.D."/>
            <person name="Nejsum P."/>
            <person name="von Samson-Himmelstjerna G."/>
            <person name="Boag P.R."/>
            <person name="Tan P."/>
            <person name="Li Q."/>
            <person name="Min J."/>
            <person name="Yang Y."/>
            <person name="Wang X."/>
            <person name="Fang X."/>
            <person name="Hall R.S."/>
            <person name="Hofmann A."/>
            <person name="Sternberg P.W."/>
            <person name="Jex A.R."/>
            <person name="Gasser R.B."/>
        </authorList>
    </citation>
    <scope>NUCLEOTIDE SEQUENCE [LARGE SCALE GENOMIC DNA]</scope>
    <source>
        <strain evidence="2">PN_DK_2014</strain>
    </source>
</reference>
<dbReference type="SUPFAM" id="SSF46565">
    <property type="entry name" value="Chaperone J-domain"/>
    <property type="match status" value="1"/>
</dbReference>
<gene>
    <name evidence="2" type="primary">DNAJC28</name>
    <name evidence="2" type="ORF">Tcan_09148</name>
    <name evidence="3" type="ORF">TCNE_LOCUS16854</name>
</gene>
<dbReference type="Gene3D" id="1.10.287.110">
    <property type="entry name" value="DnaJ domain"/>
    <property type="match status" value="1"/>
</dbReference>
<evidence type="ECO:0000313" key="4">
    <source>
        <dbReference type="Proteomes" id="UP000031036"/>
    </source>
</evidence>
<dbReference type="PROSITE" id="PS50076">
    <property type="entry name" value="DNAJ_2"/>
    <property type="match status" value="1"/>
</dbReference>
<dbReference type="OrthoDB" id="1922282at2759"/>
<dbReference type="CDD" id="cd06257">
    <property type="entry name" value="DnaJ"/>
    <property type="match status" value="1"/>
</dbReference>
<proteinExistence type="predicted"/>
<organism evidence="2 4">
    <name type="scientific">Toxocara canis</name>
    <name type="common">Canine roundworm</name>
    <dbReference type="NCBI Taxonomy" id="6265"/>
    <lineage>
        <taxon>Eukaryota</taxon>
        <taxon>Metazoa</taxon>
        <taxon>Ecdysozoa</taxon>
        <taxon>Nematoda</taxon>
        <taxon>Chromadorea</taxon>
        <taxon>Rhabditida</taxon>
        <taxon>Spirurina</taxon>
        <taxon>Ascaridomorpha</taxon>
        <taxon>Ascaridoidea</taxon>
        <taxon>Toxocaridae</taxon>
        <taxon>Toxocara</taxon>
    </lineage>
</organism>
<dbReference type="InterPro" id="IPR018961">
    <property type="entry name" value="DnaJ_homolog_subfam-C_membr-28"/>
</dbReference>
<reference evidence="3" key="2">
    <citation type="submission" date="2018-11" db="EMBL/GenBank/DDBJ databases">
        <authorList>
            <consortium name="Pathogen Informatics"/>
        </authorList>
    </citation>
    <scope>NUCLEOTIDE SEQUENCE [LARGE SCALE GENOMIC DNA]</scope>
</reference>
<dbReference type="InterPro" id="IPR052573">
    <property type="entry name" value="DnaJ_C_subfamily_28"/>
</dbReference>
<dbReference type="InterPro" id="IPR001623">
    <property type="entry name" value="DnaJ_domain"/>
</dbReference>
<dbReference type="Pfam" id="PF00226">
    <property type="entry name" value="DnaJ"/>
    <property type="match status" value="1"/>
</dbReference>
<dbReference type="SMART" id="SM00271">
    <property type="entry name" value="DnaJ"/>
    <property type="match status" value="1"/>
</dbReference>
<evidence type="ECO:0000313" key="2">
    <source>
        <dbReference type="EMBL" id="KHN74928.1"/>
    </source>
</evidence>
<accession>A0A0B2UZK7</accession>
<dbReference type="STRING" id="6265.A0A0B2UZK7"/>
<dbReference type="PANTHER" id="PTHR39158:SF1">
    <property type="entry name" value="DNAJ HOMOLOG SUBFAMILY C MEMBER 28"/>
    <property type="match status" value="1"/>
</dbReference>
<evidence type="ECO:0000259" key="1">
    <source>
        <dbReference type="PROSITE" id="PS50076"/>
    </source>
</evidence>
<dbReference type="AlphaFoldDB" id="A0A0B2UZK7"/>
<dbReference type="OMA" id="ILCKEND"/>
<dbReference type="Pfam" id="PF09350">
    <property type="entry name" value="DJC28_CD"/>
    <property type="match status" value="1"/>
</dbReference>
<dbReference type="EMBL" id="UYWY01023946">
    <property type="protein sequence ID" value="VDM48175.1"/>
    <property type="molecule type" value="Genomic_DNA"/>
</dbReference>
<name>A0A0B2UZK7_TOXCA</name>
<dbReference type="EMBL" id="JPKZ01002808">
    <property type="protein sequence ID" value="KHN74928.1"/>
    <property type="molecule type" value="Genomic_DNA"/>
</dbReference>